<dbReference type="Gene3D" id="3.10.180.10">
    <property type="entry name" value="2,3-Dihydroxybiphenyl 1,2-Dioxygenase, domain 1"/>
    <property type="match status" value="1"/>
</dbReference>
<evidence type="ECO:0000256" key="1">
    <source>
        <dbReference type="ARBA" id="ARBA00022723"/>
    </source>
</evidence>
<evidence type="ECO:0000313" key="3">
    <source>
        <dbReference type="EMBL" id="MCL1126047.1"/>
    </source>
</evidence>
<dbReference type="SUPFAM" id="SSF54593">
    <property type="entry name" value="Glyoxalase/Bleomycin resistance protein/Dihydroxybiphenyl dioxygenase"/>
    <property type="match status" value="1"/>
</dbReference>
<gene>
    <name evidence="3" type="ORF">L2764_16595</name>
</gene>
<dbReference type="InterPro" id="IPR004360">
    <property type="entry name" value="Glyas_Fos-R_dOase_dom"/>
</dbReference>
<dbReference type="PANTHER" id="PTHR43048">
    <property type="entry name" value="METHYLMALONYL-COA EPIMERASE"/>
    <property type="match status" value="1"/>
</dbReference>
<keyword evidence="4" id="KW-1185">Reference proteome</keyword>
<evidence type="ECO:0000259" key="2">
    <source>
        <dbReference type="Pfam" id="PF00903"/>
    </source>
</evidence>
<reference evidence="3 4" key="1">
    <citation type="submission" date="2022-01" db="EMBL/GenBank/DDBJ databases">
        <title>Whole genome-based taxonomy of the Shewanellaceae.</title>
        <authorList>
            <person name="Martin-Rodriguez A.J."/>
        </authorList>
    </citation>
    <scope>NUCLEOTIDE SEQUENCE [LARGE SCALE GENOMIC DNA]</scope>
    <source>
        <strain evidence="3 4">DSM 17177</strain>
    </source>
</reference>
<dbReference type="InterPro" id="IPR051785">
    <property type="entry name" value="MMCE/EMCE_epimerase"/>
</dbReference>
<sequence>MIKYKSISHINIVVDDIARASQFYQQALGAIPIQYFAHFKNEGFAKSAGFMEEAKKVDVCIQFLQIPTEPAPLFIELMEYHYPKGADRRPCGNTNDIGGVRHVALGVENIDVAFQFLKTIEGVRMISDAVDYKPYTISPIKADDFIFFDGSLESSAKEKDNVCHIISEIRFFYIQDCYGVQWELEQGHDDIGSQ</sequence>
<dbReference type="PANTHER" id="PTHR43048:SF3">
    <property type="entry name" value="METHYLMALONYL-COA EPIMERASE, MITOCHONDRIAL"/>
    <property type="match status" value="1"/>
</dbReference>
<feature type="domain" description="Glyoxalase/fosfomycin resistance/dioxygenase" evidence="2">
    <location>
        <begin position="7"/>
        <end position="119"/>
    </location>
</feature>
<dbReference type="InterPro" id="IPR029068">
    <property type="entry name" value="Glyas_Bleomycin-R_OHBP_Dase"/>
</dbReference>
<accession>A0ABT0LEB3</accession>
<name>A0ABT0LEB3_9GAMM</name>
<dbReference type="EMBL" id="JAKIKS010000071">
    <property type="protein sequence ID" value="MCL1126047.1"/>
    <property type="molecule type" value="Genomic_DNA"/>
</dbReference>
<dbReference type="Proteomes" id="UP001203423">
    <property type="component" value="Unassembled WGS sequence"/>
</dbReference>
<dbReference type="RefSeq" id="WP_248941377.1">
    <property type="nucleotide sequence ID" value="NZ_JAKIKS010000071.1"/>
</dbReference>
<proteinExistence type="predicted"/>
<comment type="caution">
    <text evidence="3">The sequence shown here is derived from an EMBL/GenBank/DDBJ whole genome shotgun (WGS) entry which is preliminary data.</text>
</comment>
<dbReference type="Pfam" id="PF00903">
    <property type="entry name" value="Glyoxalase"/>
    <property type="match status" value="1"/>
</dbReference>
<keyword evidence="1" id="KW-0479">Metal-binding</keyword>
<organism evidence="3 4">
    <name type="scientific">Shewanella surugensis</name>
    <dbReference type="NCBI Taxonomy" id="212020"/>
    <lineage>
        <taxon>Bacteria</taxon>
        <taxon>Pseudomonadati</taxon>
        <taxon>Pseudomonadota</taxon>
        <taxon>Gammaproteobacteria</taxon>
        <taxon>Alteromonadales</taxon>
        <taxon>Shewanellaceae</taxon>
        <taxon>Shewanella</taxon>
    </lineage>
</organism>
<protein>
    <submittedName>
        <fullName evidence="3">VOC family protein</fullName>
    </submittedName>
</protein>
<evidence type="ECO:0000313" key="4">
    <source>
        <dbReference type="Proteomes" id="UP001203423"/>
    </source>
</evidence>